<dbReference type="InterPro" id="IPR006108">
    <property type="entry name" value="3HC_DH_C"/>
</dbReference>
<evidence type="ECO:0000256" key="11">
    <source>
        <dbReference type="ARBA" id="ARBA00023140"/>
    </source>
</evidence>
<evidence type="ECO:0000256" key="18">
    <source>
        <dbReference type="ARBA" id="ARBA00036370"/>
    </source>
</evidence>
<evidence type="ECO:0000256" key="3">
    <source>
        <dbReference type="ARBA" id="ARBA00004275"/>
    </source>
</evidence>
<keyword evidence="12" id="KW-0413">Isomerase</keyword>
<dbReference type="InterPro" id="IPR018376">
    <property type="entry name" value="Enoyl-CoA_hyd/isom_CS"/>
</dbReference>
<feature type="domain" description="3-hydroxyacyl-CoA dehydrogenase NAD binding" evidence="30">
    <location>
        <begin position="311"/>
        <end position="489"/>
    </location>
</feature>
<evidence type="ECO:0000256" key="17">
    <source>
        <dbReference type="ARBA" id="ARBA00023717"/>
    </source>
</evidence>
<dbReference type="PROSITE" id="PS00166">
    <property type="entry name" value="ENOYL_COA_HYDRATASE"/>
    <property type="match status" value="1"/>
</dbReference>
<dbReference type="InterPro" id="IPR008927">
    <property type="entry name" value="6-PGluconate_DH-like_C_sf"/>
</dbReference>
<comment type="catalytic activity">
    <reaction evidence="23">
        <text>(3S)-hydroxyoctanoyl-CoA + NAD(+) = 3-oxooctanoyl-CoA + NADH + H(+)</text>
        <dbReference type="Rhea" id="RHEA:31195"/>
        <dbReference type="ChEBI" id="CHEBI:15378"/>
        <dbReference type="ChEBI" id="CHEBI:57540"/>
        <dbReference type="ChEBI" id="CHEBI:57945"/>
        <dbReference type="ChEBI" id="CHEBI:62617"/>
        <dbReference type="ChEBI" id="CHEBI:62619"/>
    </reaction>
    <physiologicalReaction direction="left-to-right" evidence="23">
        <dbReference type="Rhea" id="RHEA:31196"/>
    </physiologicalReaction>
</comment>
<evidence type="ECO:0000256" key="2">
    <source>
        <dbReference type="ARBA" id="ARBA00000765"/>
    </source>
</evidence>
<evidence type="ECO:0000313" key="31">
    <source>
        <dbReference type="EMBL" id="EOA16109.1"/>
    </source>
</evidence>
<evidence type="ECO:0000256" key="14">
    <source>
        <dbReference type="ARBA" id="ARBA00023268"/>
    </source>
</evidence>
<dbReference type="GO" id="GO:0070403">
    <property type="term" value="F:NAD+ binding"/>
    <property type="evidence" value="ECO:0007669"/>
    <property type="project" value="InterPro"/>
</dbReference>
<evidence type="ECO:0000256" key="24">
    <source>
        <dbReference type="ARBA" id="ARBA00052444"/>
    </source>
</evidence>
<dbReference type="GO" id="GO:0004165">
    <property type="term" value="F:delta(3)-delta(2)-enoyl-CoA isomerase activity"/>
    <property type="evidence" value="ECO:0007669"/>
    <property type="project" value="UniProtKB-EC"/>
</dbReference>
<comment type="catalytic activity">
    <reaction evidence="17">
        <text>a 4-saturated-(3S)-3-hydroxyacyl-CoA = a (3E)-enoyl-CoA + H2O</text>
        <dbReference type="Rhea" id="RHEA:20724"/>
        <dbReference type="ChEBI" id="CHEBI:15377"/>
        <dbReference type="ChEBI" id="CHEBI:58521"/>
        <dbReference type="ChEBI" id="CHEBI:137480"/>
        <dbReference type="EC" id="4.2.1.17"/>
    </reaction>
</comment>
<evidence type="ECO:0000259" key="30">
    <source>
        <dbReference type="Pfam" id="PF02737"/>
    </source>
</evidence>
<comment type="catalytic activity">
    <reaction evidence="24">
        <text>(3S)-3-hydroxybutanoyl-CoA + NAD(+) = acetoacetyl-CoA + NADH + H(+)</text>
        <dbReference type="Rhea" id="RHEA:30799"/>
        <dbReference type="ChEBI" id="CHEBI:15378"/>
        <dbReference type="ChEBI" id="CHEBI:57286"/>
        <dbReference type="ChEBI" id="CHEBI:57316"/>
        <dbReference type="ChEBI" id="CHEBI:57540"/>
        <dbReference type="ChEBI" id="CHEBI:57945"/>
    </reaction>
    <physiologicalReaction direction="left-to-right" evidence="24">
        <dbReference type="Rhea" id="RHEA:30800"/>
    </physiologicalReaction>
</comment>
<evidence type="ECO:0000256" key="12">
    <source>
        <dbReference type="ARBA" id="ARBA00023235"/>
    </source>
</evidence>
<dbReference type="InterPro" id="IPR006176">
    <property type="entry name" value="3-OHacyl-CoA_DH_NAD-bd"/>
</dbReference>
<dbReference type="eggNOG" id="KOG1683">
    <property type="taxonomic scope" value="Eukaryota"/>
</dbReference>
<accession>R0GH35</accession>
<feature type="domain" description="3-hydroxyacyl-CoA dehydrogenase C-terminal" evidence="29">
    <location>
        <begin position="492"/>
        <end position="585"/>
    </location>
</feature>
<dbReference type="Gene3D" id="1.10.1040.50">
    <property type="match status" value="1"/>
</dbReference>
<dbReference type="SUPFAM" id="SSF51735">
    <property type="entry name" value="NAD(P)-binding Rossmann-fold domains"/>
    <property type="match status" value="1"/>
</dbReference>
<evidence type="ECO:0000256" key="13">
    <source>
        <dbReference type="ARBA" id="ARBA00023239"/>
    </source>
</evidence>
<dbReference type="Gene3D" id="3.90.226.10">
    <property type="entry name" value="2-enoyl-CoA Hydratase, Chain A, domain 1"/>
    <property type="match status" value="1"/>
</dbReference>
<comment type="catalytic activity">
    <reaction evidence="20">
        <text>(3S)-hydroxytetradecanoyl-CoA = (2E)-tetradecenoyl-CoA + H2O</text>
        <dbReference type="Rhea" id="RHEA:31171"/>
        <dbReference type="ChEBI" id="CHEBI:15377"/>
        <dbReference type="ChEBI" id="CHEBI:61405"/>
        <dbReference type="ChEBI" id="CHEBI:62614"/>
    </reaction>
    <physiologicalReaction direction="right-to-left" evidence="20">
        <dbReference type="Rhea" id="RHEA:31173"/>
    </physiologicalReaction>
</comment>
<evidence type="ECO:0000256" key="10">
    <source>
        <dbReference type="ARBA" id="ARBA00023098"/>
    </source>
</evidence>
<dbReference type="InterPro" id="IPR006180">
    <property type="entry name" value="3-OHacyl-CoA_DH_CS"/>
</dbReference>
<comment type="catalytic activity">
    <reaction evidence="1">
        <text>a (3Z)-enoyl-CoA = a 4-saturated (2E)-enoyl-CoA</text>
        <dbReference type="Rhea" id="RHEA:45900"/>
        <dbReference type="ChEBI" id="CHEBI:85097"/>
        <dbReference type="ChEBI" id="CHEBI:85489"/>
        <dbReference type="EC" id="5.3.3.8"/>
    </reaction>
</comment>
<comment type="catalytic activity">
    <reaction evidence="19">
        <text>(3S)-3-hydroxybutanoyl-CoA = (2E)-butenoyl-CoA + H2O</text>
        <dbReference type="Rhea" id="RHEA:26558"/>
        <dbReference type="ChEBI" id="CHEBI:15377"/>
        <dbReference type="ChEBI" id="CHEBI:57316"/>
        <dbReference type="ChEBI" id="CHEBI:57332"/>
    </reaction>
    <physiologicalReaction direction="right-to-left" evidence="19">
        <dbReference type="Rhea" id="RHEA:26560"/>
    </physiologicalReaction>
</comment>
<comment type="catalytic activity">
    <reaction evidence="16">
        <text>a (3S)-3-hydroxyacyl-CoA = a (2E)-enoyl-CoA + H2O</text>
        <dbReference type="Rhea" id="RHEA:16105"/>
        <dbReference type="ChEBI" id="CHEBI:15377"/>
        <dbReference type="ChEBI" id="CHEBI:57318"/>
        <dbReference type="ChEBI" id="CHEBI:58856"/>
        <dbReference type="EC" id="4.2.1.17"/>
    </reaction>
</comment>
<evidence type="ECO:0000256" key="4">
    <source>
        <dbReference type="ARBA" id="ARBA00005005"/>
    </source>
</evidence>
<dbReference type="EMBL" id="KB870811">
    <property type="protein sequence ID" value="EOA16109.1"/>
    <property type="molecule type" value="Genomic_DNA"/>
</dbReference>
<comment type="catalytic activity">
    <reaction evidence="26">
        <text>(3S)-hydroxytetradecanoyl-CoA + NAD(+) = 3-oxotetradecanoyl-CoA + NADH + H(+)</text>
        <dbReference type="Rhea" id="RHEA:31167"/>
        <dbReference type="ChEBI" id="CHEBI:15378"/>
        <dbReference type="ChEBI" id="CHEBI:57540"/>
        <dbReference type="ChEBI" id="CHEBI:57945"/>
        <dbReference type="ChEBI" id="CHEBI:62543"/>
        <dbReference type="ChEBI" id="CHEBI:62614"/>
    </reaction>
    <physiologicalReaction direction="left-to-right" evidence="26">
        <dbReference type="Rhea" id="RHEA:31168"/>
    </physiologicalReaction>
</comment>
<evidence type="ECO:0000256" key="8">
    <source>
        <dbReference type="ARBA" id="ARBA00023002"/>
    </source>
</evidence>
<dbReference type="Proteomes" id="UP000029121">
    <property type="component" value="Unassembled WGS sequence"/>
</dbReference>
<keyword evidence="11" id="KW-0576">Peroxisome</keyword>
<comment type="similarity">
    <text evidence="5">In the central section; belongs to the 3-hydroxyacyl-CoA dehydrogenase family.</text>
</comment>
<dbReference type="GO" id="GO:0003857">
    <property type="term" value="F:(3S)-3-hydroxyacyl-CoA dehydrogenase (NAD+) activity"/>
    <property type="evidence" value="ECO:0007669"/>
    <property type="project" value="UniProtKB-ARBA"/>
</dbReference>
<gene>
    <name evidence="31" type="ORF">CARUB_v10004242mg</name>
</gene>
<keyword evidence="7" id="KW-0276">Fatty acid metabolism</keyword>
<comment type="pathway">
    <text evidence="4">Lipid metabolism; fatty acid beta-oxidation.</text>
</comment>
<keyword evidence="13" id="KW-0456">Lyase</keyword>
<dbReference type="UniPathway" id="UPA00659"/>
<comment type="subcellular location">
    <subcellularLocation>
        <location evidence="3">Peroxisome</location>
    </subcellularLocation>
</comment>
<comment type="catalytic activity">
    <reaction evidence="15">
        <text>(3S)-3-hydroxybutanoyl-CoA = (3R)-3-hydroxybutanoyl-CoA</text>
        <dbReference type="Rhea" id="RHEA:21760"/>
        <dbReference type="ChEBI" id="CHEBI:57315"/>
        <dbReference type="ChEBI" id="CHEBI:57316"/>
        <dbReference type="EC" id="5.1.2.3"/>
    </reaction>
</comment>
<keyword evidence="8" id="KW-0560">Oxidoreductase</keyword>
<evidence type="ECO:0000256" key="28">
    <source>
        <dbReference type="RuleBase" id="RU003707"/>
    </source>
</evidence>
<comment type="catalytic activity">
    <reaction evidence="27">
        <text>(3S)-3-hydroxydodecanoyl-CoA + NAD(+) = 3-oxododecanoyl-CoA + NADH + H(+)</text>
        <dbReference type="Rhea" id="RHEA:31179"/>
        <dbReference type="ChEBI" id="CHEBI:15378"/>
        <dbReference type="ChEBI" id="CHEBI:57540"/>
        <dbReference type="ChEBI" id="CHEBI:57945"/>
        <dbReference type="ChEBI" id="CHEBI:62558"/>
        <dbReference type="ChEBI" id="CHEBI:62615"/>
    </reaction>
    <physiologicalReaction direction="left-to-right" evidence="27">
        <dbReference type="Rhea" id="RHEA:31180"/>
    </physiologicalReaction>
</comment>
<dbReference type="FunFam" id="1.10.1040.50:FF:000004">
    <property type="entry name" value="Peroxisomal fatty acid beta-oxidation multifunctional protein"/>
    <property type="match status" value="1"/>
</dbReference>
<dbReference type="GO" id="GO:0006635">
    <property type="term" value="P:fatty acid beta-oxidation"/>
    <property type="evidence" value="ECO:0007669"/>
    <property type="project" value="UniProtKB-UniPathway"/>
</dbReference>
<dbReference type="Pfam" id="PF00378">
    <property type="entry name" value="ECH_1"/>
    <property type="match status" value="1"/>
</dbReference>
<evidence type="ECO:0000256" key="21">
    <source>
        <dbReference type="ARBA" id="ARBA00051708"/>
    </source>
</evidence>
<evidence type="ECO:0000256" key="19">
    <source>
        <dbReference type="ARBA" id="ARBA00036765"/>
    </source>
</evidence>
<evidence type="ECO:0000259" key="29">
    <source>
        <dbReference type="Pfam" id="PF00725"/>
    </source>
</evidence>
<comment type="similarity">
    <text evidence="6">In the N-terminal section; belongs to the enoyl-CoA hydratase/isomerase family.</text>
</comment>
<organism evidence="31 32">
    <name type="scientific">Capsella rubella</name>
    <dbReference type="NCBI Taxonomy" id="81985"/>
    <lineage>
        <taxon>Eukaryota</taxon>
        <taxon>Viridiplantae</taxon>
        <taxon>Streptophyta</taxon>
        <taxon>Embryophyta</taxon>
        <taxon>Tracheophyta</taxon>
        <taxon>Spermatophyta</taxon>
        <taxon>Magnoliopsida</taxon>
        <taxon>eudicotyledons</taxon>
        <taxon>Gunneridae</taxon>
        <taxon>Pentapetalae</taxon>
        <taxon>rosids</taxon>
        <taxon>malvids</taxon>
        <taxon>Brassicales</taxon>
        <taxon>Brassicaceae</taxon>
        <taxon>Camelineae</taxon>
        <taxon>Capsella</taxon>
    </lineage>
</organism>
<dbReference type="SUPFAM" id="SSF48179">
    <property type="entry name" value="6-phosphogluconate dehydrogenase C-terminal domain-like"/>
    <property type="match status" value="2"/>
</dbReference>
<comment type="catalytic activity">
    <reaction evidence="2">
        <text>a (3E)-enoyl-CoA = a 4-saturated (2E)-enoyl-CoA</text>
        <dbReference type="Rhea" id="RHEA:45228"/>
        <dbReference type="ChEBI" id="CHEBI:58521"/>
        <dbReference type="ChEBI" id="CHEBI:85097"/>
        <dbReference type="EC" id="5.3.3.8"/>
    </reaction>
</comment>
<evidence type="ECO:0000256" key="20">
    <source>
        <dbReference type="ARBA" id="ARBA00050223"/>
    </source>
</evidence>
<dbReference type="KEGG" id="crb:17878655"/>
<evidence type="ECO:0000256" key="26">
    <source>
        <dbReference type="ARBA" id="ARBA00052834"/>
    </source>
</evidence>
<dbReference type="SUPFAM" id="SSF52096">
    <property type="entry name" value="ClpP/crotonase"/>
    <property type="match status" value="1"/>
</dbReference>
<evidence type="ECO:0000256" key="5">
    <source>
        <dbReference type="ARBA" id="ARBA00007005"/>
    </source>
</evidence>
<evidence type="ECO:0000256" key="6">
    <source>
        <dbReference type="ARBA" id="ARBA00008750"/>
    </source>
</evidence>
<name>R0GH35_9BRAS</name>
<comment type="catalytic activity">
    <reaction evidence="25">
        <text>(3S)-3-hydroxydodecanoyl-CoA = (2E)-dodecenoyl-CoA + H2O</text>
        <dbReference type="Rhea" id="RHEA:31075"/>
        <dbReference type="ChEBI" id="CHEBI:15377"/>
        <dbReference type="ChEBI" id="CHEBI:57330"/>
        <dbReference type="ChEBI" id="CHEBI:62558"/>
    </reaction>
    <physiologicalReaction direction="right-to-left" evidence="25">
        <dbReference type="Rhea" id="RHEA:31077"/>
    </physiologicalReaction>
</comment>
<dbReference type="PROSITE" id="PS00067">
    <property type="entry name" value="3HCDH"/>
    <property type="match status" value="1"/>
</dbReference>
<evidence type="ECO:0000256" key="7">
    <source>
        <dbReference type="ARBA" id="ARBA00022832"/>
    </source>
</evidence>
<dbReference type="PANTHER" id="PTHR23309:SF53">
    <property type="entry name" value="PEROXISOMAL FATTY ACID BETA-OXIDATION MULTIFUNCTIONAL PROTEIN AIM1"/>
    <property type="match status" value="1"/>
</dbReference>
<dbReference type="GO" id="GO:0008692">
    <property type="term" value="F:3-hydroxybutyryl-CoA epimerase activity"/>
    <property type="evidence" value="ECO:0007669"/>
    <property type="project" value="UniProtKB-EC"/>
</dbReference>
<evidence type="ECO:0000256" key="25">
    <source>
        <dbReference type="ARBA" id="ARBA00052711"/>
    </source>
</evidence>
<evidence type="ECO:0000256" key="1">
    <source>
        <dbReference type="ARBA" id="ARBA00000452"/>
    </source>
</evidence>
<dbReference type="AlphaFoldDB" id="R0GH35"/>
<keyword evidence="10" id="KW-0443">Lipid metabolism</keyword>
<dbReference type="InterPro" id="IPR001753">
    <property type="entry name" value="Enoyl-CoA_hydra/iso"/>
</dbReference>
<dbReference type="PANTHER" id="PTHR23309">
    <property type="entry name" value="3-HYDROXYACYL-COA DEHYROGENASE"/>
    <property type="match status" value="1"/>
</dbReference>
<keyword evidence="14" id="KW-0511">Multifunctional enzyme</keyword>
<comment type="similarity">
    <text evidence="28">Belongs to the enoyl-CoA hydratase/isomerase family.</text>
</comment>
<evidence type="ECO:0000256" key="27">
    <source>
        <dbReference type="ARBA" id="ARBA00052945"/>
    </source>
</evidence>
<dbReference type="Pfam" id="PF00725">
    <property type="entry name" value="3HCDH"/>
    <property type="match status" value="1"/>
</dbReference>
<dbReference type="FunFam" id="3.40.50.720:FF:000009">
    <property type="entry name" value="Fatty oxidation complex, alpha subunit"/>
    <property type="match status" value="1"/>
</dbReference>
<dbReference type="FunFam" id="3.90.226.10:FF:000025">
    <property type="entry name" value="Peroxisomal fatty acid beta-oxidation multifunctional protein"/>
    <property type="match status" value="1"/>
</dbReference>
<evidence type="ECO:0000256" key="22">
    <source>
        <dbReference type="ARBA" id="ARBA00051877"/>
    </source>
</evidence>
<comment type="catalytic activity">
    <reaction evidence="22">
        <text>(3S)-hydroxyoctanoyl-CoA = (2E)-octenoyl-CoA + H2O</text>
        <dbReference type="Rhea" id="RHEA:31199"/>
        <dbReference type="ChEBI" id="CHEBI:15377"/>
        <dbReference type="ChEBI" id="CHEBI:62242"/>
        <dbReference type="ChEBI" id="CHEBI:62617"/>
    </reaction>
    <physiologicalReaction direction="right-to-left" evidence="22">
        <dbReference type="Rhea" id="RHEA:31201"/>
    </physiologicalReaction>
</comment>
<dbReference type="Gene3D" id="3.40.50.720">
    <property type="entry name" value="NAD(P)-binding Rossmann-like Domain"/>
    <property type="match status" value="1"/>
</dbReference>
<evidence type="ECO:0000256" key="9">
    <source>
        <dbReference type="ARBA" id="ARBA00023027"/>
    </source>
</evidence>
<proteinExistence type="inferred from homology"/>
<dbReference type="GO" id="GO:0004300">
    <property type="term" value="F:enoyl-CoA hydratase activity"/>
    <property type="evidence" value="ECO:0007669"/>
    <property type="project" value="UniProtKB-EC"/>
</dbReference>
<dbReference type="STRING" id="81985.R0GH35"/>
<dbReference type="InterPro" id="IPR036291">
    <property type="entry name" value="NAD(P)-bd_dom_sf"/>
</dbReference>
<reference evidence="32" key="1">
    <citation type="journal article" date="2013" name="Nat. Genet.">
        <title>The Capsella rubella genome and the genomic consequences of rapid mating system evolution.</title>
        <authorList>
            <person name="Slotte T."/>
            <person name="Hazzouri K.M."/>
            <person name="Agren J.A."/>
            <person name="Koenig D."/>
            <person name="Maumus F."/>
            <person name="Guo Y.L."/>
            <person name="Steige K."/>
            <person name="Platts A.E."/>
            <person name="Escobar J.S."/>
            <person name="Newman L.K."/>
            <person name="Wang W."/>
            <person name="Mandakova T."/>
            <person name="Vello E."/>
            <person name="Smith L.M."/>
            <person name="Henz S.R."/>
            <person name="Steffen J."/>
            <person name="Takuno S."/>
            <person name="Brandvain Y."/>
            <person name="Coop G."/>
            <person name="Andolfatto P."/>
            <person name="Hu T.T."/>
            <person name="Blanchette M."/>
            <person name="Clark R.M."/>
            <person name="Quesneville H."/>
            <person name="Nordborg M."/>
            <person name="Gaut B.S."/>
            <person name="Lysak M.A."/>
            <person name="Jenkins J."/>
            <person name="Grimwood J."/>
            <person name="Chapman J."/>
            <person name="Prochnik S."/>
            <person name="Shu S."/>
            <person name="Rokhsar D."/>
            <person name="Schmutz J."/>
            <person name="Weigel D."/>
            <person name="Wright S.I."/>
        </authorList>
    </citation>
    <scope>NUCLEOTIDE SEQUENCE [LARGE SCALE GENOMIC DNA]</scope>
    <source>
        <strain evidence="32">cv. Monte Gargano</strain>
    </source>
</reference>
<evidence type="ECO:0000313" key="32">
    <source>
        <dbReference type="Proteomes" id="UP000029121"/>
    </source>
</evidence>
<comment type="catalytic activity">
    <reaction evidence="21">
        <text>(3S)-hydroxyhexanoyl-CoA + NAD(+) = 3-oxohexanoyl-CoA + NADH + H(+)</text>
        <dbReference type="Rhea" id="RHEA:31143"/>
        <dbReference type="ChEBI" id="CHEBI:15378"/>
        <dbReference type="ChEBI" id="CHEBI:57540"/>
        <dbReference type="ChEBI" id="CHEBI:57945"/>
        <dbReference type="ChEBI" id="CHEBI:62075"/>
        <dbReference type="ChEBI" id="CHEBI:62418"/>
    </reaction>
    <physiologicalReaction direction="left-to-right" evidence="21">
        <dbReference type="Rhea" id="RHEA:31144"/>
    </physiologicalReaction>
</comment>
<comment type="catalytic activity">
    <reaction evidence="18">
        <text>(3S)-hydroxyhexanoyl-CoA = (2E)-hexenoyl-CoA + H2O</text>
        <dbReference type="Rhea" id="RHEA:30547"/>
        <dbReference type="ChEBI" id="CHEBI:15377"/>
        <dbReference type="ChEBI" id="CHEBI:62075"/>
        <dbReference type="ChEBI" id="CHEBI:62077"/>
    </reaction>
    <physiologicalReaction direction="right-to-left" evidence="18">
        <dbReference type="Rhea" id="RHEA:30549"/>
    </physiologicalReaction>
</comment>
<sequence>MAKKIGVTMDVGNDGVAVITISNPPVNSLASPIIAGLKEKFRDANQRNDVRAIVLTGNNGRFCGGFDINVFQQVHKTGDLSVMPEVSVDLVCNLMEDSRKPLVAAVEGLALGGGLELAMACHARVSAPKAQLGLPELTLGVIPGFGGTQRLPRLVGLAKATDMILLSKSISSEEGQKLGLIDALVPPGELLSTSRKWALDIADGRKPFLRSLHRTDKIGSLSEARAILKNSRQLAKKIAPKMPQHHAVIEVIEEGIVHGGYSGVLKEAEVFRQLVLSDTAKGLVHVFFAQRATSKVPNVTDAGLKPRPIKKVAVIGGGLMGSGIATALLLSNIRVVLKEINPEYLMKGIKTVEGNIKGLVSRGKLTQDKAGKALSLLKGVLDYTEFKDVDMVIEAVIENIQLKQNIFKELEKVCPPHCILASNTSTIDLNVIGEKTNSKDRIVGAHFFSPAHLMTLLEIVRSENTSPQVILDLMAVGKAIKKVPVVVGNCIGFAVNRTFFPYTQAAHMLANLGVDLFRIDSVITSFGLPLGPFQLGDLAGHGIGLAVGPIYAKVYGDRMFRSPLTELLLKSGRNGKINGRGYYIYEKGSKPKPDPSVLSVVEESRKLTNIMPGGKPISVTDKEIVEMILFPVVNEACRVLDEGVVIRASDLDIASVLGMSFPSYRGGIVFWADMIGPKYIYERLKEMSETYGSFFKPSRYLEERATKGMPLSELKSSRSRL</sequence>
<evidence type="ECO:0000256" key="16">
    <source>
        <dbReference type="ARBA" id="ARBA00023709"/>
    </source>
</evidence>
<dbReference type="Pfam" id="PF02737">
    <property type="entry name" value="3HCDH_N"/>
    <property type="match status" value="1"/>
</dbReference>
<evidence type="ECO:0000256" key="15">
    <source>
        <dbReference type="ARBA" id="ARBA00023701"/>
    </source>
</evidence>
<protein>
    <submittedName>
        <fullName evidence="31">Uncharacterized protein</fullName>
    </submittedName>
</protein>
<keyword evidence="32" id="KW-1185">Reference proteome</keyword>
<keyword evidence="9" id="KW-0520">NAD</keyword>
<dbReference type="GO" id="GO:0005777">
    <property type="term" value="C:peroxisome"/>
    <property type="evidence" value="ECO:0007669"/>
    <property type="project" value="UniProtKB-SubCell"/>
</dbReference>
<evidence type="ECO:0000256" key="23">
    <source>
        <dbReference type="ARBA" id="ARBA00052224"/>
    </source>
</evidence>
<dbReference type="CDD" id="cd06558">
    <property type="entry name" value="crotonase-like"/>
    <property type="match status" value="1"/>
</dbReference>
<dbReference type="InterPro" id="IPR029045">
    <property type="entry name" value="ClpP/crotonase-like_dom_sf"/>
</dbReference>
<dbReference type="OrthoDB" id="2018133at2759"/>